<dbReference type="GO" id="GO:0005634">
    <property type="term" value="C:nucleus"/>
    <property type="evidence" value="ECO:0007669"/>
    <property type="project" value="UniProtKB-SubCell"/>
</dbReference>
<evidence type="ECO:0000256" key="2">
    <source>
        <dbReference type="ARBA" id="ARBA00022553"/>
    </source>
</evidence>
<organism evidence="7 8">
    <name type="scientific">Mycena alexandri</name>
    <dbReference type="NCBI Taxonomy" id="1745969"/>
    <lineage>
        <taxon>Eukaryota</taxon>
        <taxon>Fungi</taxon>
        <taxon>Dikarya</taxon>
        <taxon>Basidiomycota</taxon>
        <taxon>Agaricomycotina</taxon>
        <taxon>Agaricomycetes</taxon>
        <taxon>Agaricomycetidae</taxon>
        <taxon>Agaricales</taxon>
        <taxon>Marasmiineae</taxon>
        <taxon>Mycenaceae</taxon>
        <taxon>Mycena</taxon>
    </lineage>
</organism>
<feature type="region of interest" description="Disordered" evidence="6">
    <location>
        <begin position="157"/>
        <end position="211"/>
    </location>
</feature>
<evidence type="ECO:0000313" key="8">
    <source>
        <dbReference type="Proteomes" id="UP001218188"/>
    </source>
</evidence>
<protein>
    <submittedName>
        <fullName evidence="7">Uncharacterized protein</fullName>
    </submittedName>
</protein>
<dbReference type="InterPro" id="IPR038753">
    <property type="entry name" value="NFKBIL1"/>
</dbReference>
<comment type="caution">
    <text evidence="7">The sequence shown here is derived from an EMBL/GenBank/DDBJ whole genome shotgun (WGS) entry which is preliminary data.</text>
</comment>
<proteinExistence type="predicted"/>
<dbReference type="AlphaFoldDB" id="A0AAD6SG07"/>
<keyword evidence="5" id="KW-0539">Nucleus</keyword>
<evidence type="ECO:0000256" key="4">
    <source>
        <dbReference type="ARBA" id="ARBA00023043"/>
    </source>
</evidence>
<comment type="subcellular location">
    <subcellularLocation>
        <location evidence="1">Nucleus</location>
    </subcellularLocation>
</comment>
<evidence type="ECO:0000256" key="6">
    <source>
        <dbReference type="SAM" id="MobiDB-lite"/>
    </source>
</evidence>
<gene>
    <name evidence="7" type="ORF">C8F04DRAFT_1130544</name>
</gene>
<dbReference type="GO" id="GO:0043124">
    <property type="term" value="P:negative regulation of canonical NF-kappaB signal transduction"/>
    <property type="evidence" value="ECO:0007669"/>
    <property type="project" value="InterPro"/>
</dbReference>
<dbReference type="Proteomes" id="UP001218188">
    <property type="component" value="Unassembled WGS sequence"/>
</dbReference>
<dbReference type="PANTHER" id="PTHR15263">
    <property type="entry name" value="I-KAPPA-B-LIKE PROTEIN IKBL"/>
    <property type="match status" value="1"/>
</dbReference>
<accession>A0AAD6SG07</accession>
<evidence type="ECO:0000256" key="5">
    <source>
        <dbReference type="ARBA" id="ARBA00023242"/>
    </source>
</evidence>
<feature type="region of interest" description="Disordered" evidence="6">
    <location>
        <begin position="81"/>
        <end position="100"/>
    </location>
</feature>
<sequence length="337" mass="39933">MWLNPAAARITASQRRAHAESRRCCGLTLKYALCNNNPGGNYQYCWRHGGQAAHANVGAAPGAEAPQRAVVRERMREFERIQRESEARGQDARDQWARERQRRREQARARAEREEQERQRAREEQQRWRREREQQARQEEEERAQRERFRRENDWQWSYQRQRPRPRNPGQGARQAEEERQRQQEQARREQEQARRAEAERQRRQATEDQDAQFRARCLQSYLDKCEIFDKTVFSSRSPNNFSLVPWPVIPRVEGTVSPGDITPENVRRFFDSSALRRFKTAREIDVILKNTARRFHPDRFSPNRPVVGSIHNLEARRAVIEAVDVVIKTVNVCRGG</sequence>
<keyword evidence="2" id="KW-0597">Phosphoprotein</keyword>
<keyword evidence="8" id="KW-1185">Reference proteome</keyword>
<evidence type="ECO:0000256" key="1">
    <source>
        <dbReference type="ARBA" id="ARBA00004123"/>
    </source>
</evidence>
<reference evidence="7" key="1">
    <citation type="submission" date="2023-03" db="EMBL/GenBank/DDBJ databases">
        <title>Massive genome expansion in bonnet fungi (Mycena s.s.) driven by repeated elements and novel gene families across ecological guilds.</title>
        <authorList>
            <consortium name="Lawrence Berkeley National Laboratory"/>
            <person name="Harder C.B."/>
            <person name="Miyauchi S."/>
            <person name="Viragh M."/>
            <person name="Kuo A."/>
            <person name="Thoen E."/>
            <person name="Andreopoulos B."/>
            <person name="Lu D."/>
            <person name="Skrede I."/>
            <person name="Drula E."/>
            <person name="Henrissat B."/>
            <person name="Morin E."/>
            <person name="Kohler A."/>
            <person name="Barry K."/>
            <person name="LaButti K."/>
            <person name="Morin E."/>
            <person name="Salamov A."/>
            <person name="Lipzen A."/>
            <person name="Mereny Z."/>
            <person name="Hegedus B."/>
            <person name="Baldrian P."/>
            <person name="Stursova M."/>
            <person name="Weitz H."/>
            <person name="Taylor A."/>
            <person name="Grigoriev I.V."/>
            <person name="Nagy L.G."/>
            <person name="Martin F."/>
            <person name="Kauserud H."/>
        </authorList>
    </citation>
    <scope>NUCLEOTIDE SEQUENCE</scope>
    <source>
        <strain evidence="7">CBHHK200</strain>
    </source>
</reference>
<feature type="compositionally biased region" description="Basic and acidic residues" evidence="6">
    <location>
        <begin position="175"/>
        <end position="207"/>
    </location>
</feature>
<evidence type="ECO:0000256" key="3">
    <source>
        <dbReference type="ARBA" id="ARBA00022737"/>
    </source>
</evidence>
<keyword evidence="4" id="KW-0040">ANK repeat</keyword>
<keyword evidence="3" id="KW-0677">Repeat</keyword>
<evidence type="ECO:0000313" key="7">
    <source>
        <dbReference type="EMBL" id="KAJ7024777.1"/>
    </source>
</evidence>
<name>A0AAD6SG07_9AGAR</name>
<dbReference type="EMBL" id="JARJCM010000164">
    <property type="protein sequence ID" value="KAJ7024777.1"/>
    <property type="molecule type" value="Genomic_DNA"/>
</dbReference>
<dbReference type="PANTHER" id="PTHR15263:SF1">
    <property type="entry name" value="NF-KAPPA-B INHIBITOR-LIKE PROTEIN 1"/>
    <property type="match status" value="1"/>
</dbReference>